<dbReference type="PANTHER" id="PTHR18870:SF9">
    <property type="entry name" value="PROTEIN TAG-278-RELATED"/>
    <property type="match status" value="1"/>
</dbReference>
<proteinExistence type="predicted"/>
<reference evidence="6" key="1">
    <citation type="submission" date="2016-06" db="UniProtKB">
        <authorList>
            <consortium name="WormBaseParasite"/>
        </authorList>
    </citation>
    <scope>IDENTIFICATION</scope>
</reference>
<name>A0A183IUM9_9BILA</name>
<evidence type="ECO:0000256" key="2">
    <source>
        <dbReference type="SAM" id="Coils"/>
    </source>
</evidence>
<dbReference type="OrthoDB" id="75801at2759"/>
<gene>
    <name evidence="4" type="ORF">SBAD_LOCUS7326</name>
</gene>
<keyword evidence="5" id="KW-1185">Reference proteome</keyword>
<dbReference type="EMBL" id="UZAM01010529">
    <property type="protein sequence ID" value="VDP12717.1"/>
    <property type="molecule type" value="Genomic_DNA"/>
</dbReference>
<evidence type="ECO:0000313" key="5">
    <source>
        <dbReference type="Proteomes" id="UP000270296"/>
    </source>
</evidence>
<dbReference type="Proteomes" id="UP000270296">
    <property type="component" value="Unassembled WGS sequence"/>
</dbReference>
<feature type="coiled-coil region" evidence="2">
    <location>
        <begin position="5"/>
        <end position="111"/>
    </location>
</feature>
<organism evidence="6">
    <name type="scientific">Soboliphyme baturini</name>
    <dbReference type="NCBI Taxonomy" id="241478"/>
    <lineage>
        <taxon>Eukaryota</taxon>
        <taxon>Metazoa</taxon>
        <taxon>Ecdysozoa</taxon>
        <taxon>Nematoda</taxon>
        <taxon>Enoplea</taxon>
        <taxon>Dorylaimia</taxon>
        <taxon>Dioctophymatida</taxon>
        <taxon>Dioctophymatoidea</taxon>
        <taxon>Soboliphymatidae</taxon>
        <taxon>Soboliphyme</taxon>
    </lineage>
</organism>
<dbReference type="WBParaSite" id="SBAD_0000760001-mRNA-1">
    <property type="protein sequence ID" value="SBAD_0000760001-mRNA-1"/>
    <property type="gene ID" value="SBAD_0000760001"/>
</dbReference>
<reference evidence="4 5" key="2">
    <citation type="submission" date="2018-11" db="EMBL/GenBank/DDBJ databases">
        <authorList>
            <consortium name="Pathogen Informatics"/>
        </authorList>
    </citation>
    <scope>NUCLEOTIDE SEQUENCE [LARGE SCALE GENOMIC DNA]</scope>
</reference>
<feature type="region of interest" description="Disordered" evidence="3">
    <location>
        <begin position="676"/>
        <end position="726"/>
    </location>
</feature>
<accession>A0A183IUM9</accession>
<feature type="coiled-coil region" evidence="2">
    <location>
        <begin position="184"/>
        <end position="249"/>
    </location>
</feature>
<feature type="coiled-coil region" evidence="2">
    <location>
        <begin position="318"/>
        <end position="345"/>
    </location>
</feature>
<evidence type="ECO:0000313" key="4">
    <source>
        <dbReference type="EMBL" id="VDP12717.1"/>
    </source>
</evidence>
<dbReference type="PANTHER" id="PTHR18870">
    <property type="entry name" value="PROTEIN TAG-278-RELATED"/>
    <property type="match status" value="1"/>
</dbReference>
<evidence type="ECO:0000256" key="1">
    <source>
        <dbReference type="ARBA" id="ARBA00023054"/>
    </source>
</evidence>
<sequence>MECLKNKLSSTIQDLQSELKSLKNKVTFLENERQNLESQSQTQSQLQNSQLKALEMVLENVSKEKEAISENYQQQMEEERIAAEEREFTLKKEYTTKLFELERQNKTFQENMENRGRAETEQLREVKININNEPSRKPLMQQQQLSYGMTNVIPEVATCELRCGRYRELLAANQEALCQLSKENATLVEEVQLLKQKIAENEENAKKVEILTAEVSEKELCLCDAQATIEALQQRIVEFQQNCDDQQILIKDFRENMMNLPAEMEAGLERTKFDSGTSMSSSTESKLLEEVDKRIREEQEKWLAERDAKIETVRQEVKSEFKIEMENLNTQLEAKRSLINDLRSKNDAAMQHQEELCAQLSAFSEELDRSDTVRKQYENVLGQLHEEKEKKKKLVDEFKECRSTINELINKQKTEIEELTLVVDAQRQKLSEIEPLEQKLNRRHDHKSRKDVNMRYYLELKSEHANCVHHEKLCKELQFDAYREELRSMEEKIGRMDDECQAEVQSLRTEVHKKDQQLCELNHKVYALTSTLDEVNKELDLKMQEILNVRNETHEYIRRREQQQTKSHMRDIDNIRQDYEAKLRKQSSADNDQSQELKVSLAKAAESSDASETVEKFLTAESKSVKGTNWDDAMHAKRVSLSSACSERTPHNICRKANMSVICKWQNLVNQVTSDQAVQTRGQGHGTKPKSTPSQPKGATPPDAKDKASLTQSTMESIKDGGQFKR</sequence>
<protein>
    <submittedName>
        <fullName evidence="6">GRIP domain-containing protein</fullName>
    </submittedName>
</protein>
<feature type="coiled-coil region" evidence="2">
    <location>
        <begin position="374"/>
        <end position="429"/>
    </location>
</feature>
<evidence type="ECO:0000256" key="3">
    <source>
        <dbReference type="SAM" id="MobiDB-lite"/>
    </source>
</evidence>
<dbReference type="AlphaFoldDB" id="A0A183IUM9"/>
<evidence type="ECO:0000313" key="6">
    <source>
        <dbReference type="WBParaSite" id="SBAD_0000760001-mRNA-1"/>
    </source>
</evidence>
<keyword evidence="1 2" id="KW-0175">Coiled coil</keyword>
<feature type="compositionally biased region" description="Basic and acidic residues" evidence="3">
    <location>
        <begin position="717"/>
        <end position="726"/>
    </location>
</feature>